<name>A0A1H9C3M4_9BACT</name>
<dbReference type="InParanoid" id="A0A1H9C3M4"/>
<dbReference type="SUPFAM" id="SSF48317">
    <property type="entry name" value="Acid phosphatase/Vanadium-dependent haloperoxidase"/>
    <property type="match status" value="1"/>
</dbReference>
<keyword evidence="1" id="KW-0812">Transmembrane</keyword>
<dbReference type="AlphaFoldDB" id="A0A1H9C3M4"/>
<sequence>MPYQLRPVREVSLLLAGLSLIAIAVYVDGKDTRPIRVGNLRNPHAGSRNPLDALAFRTPDPAAAALADIGLYGGPTLPLLLSLHPRTRRQYPTILLIWLETILLNFAITSLLKNTVSRPRPYVLNPDFDARHELSRNDRAAFLSGHTSHAAAGSLLFAELVTSYAEKELVSITTYSLSGFLSGLTAYLRVKAAKHWPTDALAGLILGAVVGWLVPRLHRTP</sequence>
<dbReference type="OrthoDB" id="5289372at2"/>
<dbReference type="Pfam" id="PF01569">
    <property type="entry name" value="PAP2"/>
    <property type="match status" value="1"/>
</dbReference>
<feature type="transmembrane region" description="Helical" evidence="1">
    <location>
        <begin position="93"/>
        <end position="112"/>
    </location>
</feature>
<dbReference type="STRING" id="478744.SAMN05444359_10455"/>
<keyword evidence="1" id="KW-1133">Transmembrane helix</keyword>
<evidence type="ECO:0000313" key="4">
    <source>
        <dbReference type="Proteomes" id="UP000199021"/>
    </source>
</evidence>
<dbReference type="InterPro" id="IPR036938">
    <property type="entry name" value="PAP2/HPO_sf"/>
</dbReference>
<dbReference type="Proteomes" id="UP000199021">
    <property type="component" value="Unassembled WGS sequence"/>
</dbReference>
<feature type="domain" description="Phosphatidic acid phosphatase type 2/haloperoxidase" evidence="2">
    <location>
        <begin position="93"/>
        <end position="215"/>
    </location>
</feature>
<dbReference type="EMBL" id="FOFB01000004">
    <property type="protein sequence ID" value="SEP95806.1"/>
    <property type="molecule type" value="Genomic_DNA"/>
</dbReference>
<dbReference type="RefSeq" id="WP_090165884.1">
    <property type="nucleotide sequence ID" value="NZ_FOFB01000004.1"/>
</dbReference>
<evidence type="ECO:0000256" key="1">
    <source>
        <dbReference type="SAM" id="Phobius"/>
    </source>
</evidence>
<feature type="transmembrane region" description="Helical" evidence="1">
    <location>
        <begin position="200"/>
        <end position="218"/>
    </location>
</feature>
<keyword evidence="4" id="KW-1185">Reference proteome</keyword>
<dbReference type="SMART" id="SM00014">
    <property type="entry name" value="acidPPc"/>
    <property type="match status" value="1"/>
</dbReference>
<evidence type="ECO:0000313" key="3">
    <source>
        <dbReference type="EMBL" id="SEP95806.1"/>
    </source>
</evidence>
<protein>
    <submittedName>
        <fullName evidence="3">PAP2 superfamily protein</fullName>
    </submittedName>
</protein>
<organism evidence="3 4">
    <name type="scientific">Neolewinella agarilytica</name>
    <dbReference type="NCBI Taxonomy" id="478744"/>
    <lineage>
        <taxon>Bacteria</taxon>
        <taxon>Pseudomonadati</taxon>
        <taxon>Bacteroidota</taxon>
        <taxon>Saprospiria</taxon>
        <taxon>Saprospirales</taxon>
        <taxon>Lewinellaceae</taxon>
        <taxon>Neolewinella</taxon>
    </lineage>
</organism>
<dbReference type="PANTHER" id="PTHR14969:SF13">
    <property type="entry name" value="AT30094P"/>
    <property type="match status" value="1"/>
</dbReference>
<dbReference type="Gene3D" id="1.20.144.10">
    <property type="entry name" value="Phosphatidic acid phosphatase type 2/haloperoxidase"/>
    <property type="match status" value="1"/>
</dbReference>
<reference evidence="4" key="1">
    <citation type="submission" date="2016-10" db="EMBL/GenBank/DDBJ databases">
        <authorList>
            <person name="Varghese N."/>
            <person name="Submissions S."/>
        </authorList>
    </citation>
    <scope>NUCLEOTIDE SEQUENCE [LARGE SCALE GENOMIC DNA]</scope>
    <source>
        <strain evidence="4">DSM 24740</strain>
    </source>
</reference>
<proteinExistence type="predicted"/>
<keyword evidence="1" id="KW-0472">Membrane</keyword>
<accession>A0A1H9C3M4</accession>
<evidence type="ECO:0000259" key="2">
    <source>
        <dbReference type="SMART" id="SM00014"/>
    </source>
</evidence>
<dbReference type="InterPro" id="IPR000326">
    <property type="entry name" value="PAP2/HPO"/>
</dbReference>
<dbReference type="PANTHER" id="PTHR14969">
    <property type="entry name" value="SPHINGOSINE-1-PHOSPHATE PHOSPHOHYDROLASE"/>
    <property type="match status" value="1"/>
</dbReference>
<gene>
    <name evidence="3" type="ORF">SAMN05444359_10455</name>
</gene>